<feature type="region of interest" description="Disordered" evidence="1">
    <location>
        <begin position="314"/>
        <end position="348"/>
    </location>
</feature>
<sequence length="397" mass="42051">MAEGDHVDVSKEVNPSVPTLSQPPQTHAPPPLTPAGVLPVYSGASPTRLPPLASSGAPLPPVSPTSTATNDQARIAALEGTVNQTATNTAELLALLRGPNRASSSREKAGFGNQARKNGGPRQQRKGVIKEGSRGAVVFQREESERGFRQRRQYGAPGATTIFGESHDHTDHHSYLLSPAFTAPTLVDLLFSPTGPAADDLAVIRPLYACPRSTLSAQAPGVENSSTGATEPRFAGSTGRRPPNVQANPLPDHRPNSGPSINMISVCVSEKDEEARENPPPFVINYTPEELTVGFTGHVASPAPFVVDVPAREPYSDSKNPTTKDKGKALAVEDGATPERSPFPSKKVTEEEAEAFMKIVKASEYKVVEQMAKSPAHISLLALLLGSNLTERPSSGY</sequence>
<keyword evidence="3" id="KW-1185">Reference proteome</keyword>
<evidence type="ECO:0000256" key="1">
    <source>
        <dbReference type="SAM" id="MobiDB-lite"/>
    </source>
</evidence>
<feature type="compositionally biased region" description="Basic and acidic residues" evidence="1">
    <location>
        <begin position="1"/>
        <end position="11"/>
    </location>
</feature>
<evidence type="ECO:0000313" key="3">
    <source>
        <dbReference type="Proteomes" id="UP000233551"/>
    </source>
</evidence>
<feature type="compositionally biased region" description="Polar residues" evidence="1">
    <location>
        <begin position="217"/>
        <end position="229"/>
    </location>
</feature>
<evidence type="ECO:0000313" key="2">
    <source>
        <dbReference type="EMBL" id="PKI59349.1"/>
    </source>
</evidence>
<dbReference type="PANTHER" id="PTHR32108">
    <property type="entry name" value="DNA-DIRECTED RNA POLYMERASE SUBUNIT ALPHA"/>
    <property type="match status" value="1"/>
</dbReference>
<dbReference type="Proteomes" id="UP000233551">
    <property type="component" value="Unassembled WGS sequence"/>
</dbReference>
<organism evidence="2 3">
    <name type="scientific">Punica granatum</name>
    <name type="common">Pomegranate</name>
    <dbReference type="NCBI Taxonomy" id="22663"/>
    <lineage>
        <taxon>Eukaryota</taxon>
        <taxon>Viridiplantae</taxon>
        <taxon>Streptophyta</taxon>
        <taxon>Embryophyta</taxon>
        <taxon>Tracheophyta</taxon>
        <taxon>Spermatophyta</taxon>
        <taxon>Magnoliopsida</taxon>
        <taxon>eudicotyledons</taxon>
        <taxon>Gunneridae</taxon>
        <taxon>Pentapetalae</taxon>
        <taxon>rosids</taxon>
        <taxon>malvids</taxon>
        <taxon>Myrtales</taxon>
        <taxon>Lythraceae</taxon>
        <taxon>Punica</taxon>
    </lineage>
</organism>
<protein>
    <submittedName>
        <fullName evidence="2">Uncharacterized protein</fullName>
    </submittedName>
</protein>
<feature type="region of interest" description="Disordered" evidence="1">
    <location>
        <begin position="217"/>
        <end position="259"/>
    </location>
</feature>
<feature type="compositionally biased region" description="Basic and acidic residues" evidence="1">
    <location>
        <begin position="314"/>
        <end position="328"/>
    </location>
</feature>
<comment type="caution">
    <text evidence="2">The sequence shown here is derived from an EMBL/GenBank/DDBJ whole genome shotgun (WGS) entry which is preliminary data.</text>
</comment>
<proteinExistence type="predicted"/>
<accession>A0A2I0JSQ5</accession>
<feature type="region of interest" description="Disordered" evidence="1">
    <location>
        <begin position="97"/>
        <end position="170"/>
    </location>
</feature>
<name>A0A2I0JSQ5_PUNGR</name>
<dbReference type="AlphaFoldDB" id="A0A2I0JSQ5"/>
<feature type="region of interest" description="Disordered" evidence="1">
    <location>
        <begin position="1"/>
        <end position="73"/>
    </location>
</feature>
<dbReference type="PANTHER" id="PTHR32108:SF9">
    <property type="entry name" value="REVERSE TRANSCRIPTASE RNASE H-LIKE DOMAIN-CONTAINING PROTEIN"/>
    <property type="match status" value="1"/>
</dbReference>
<gene>
    <name evidence="2" type="ORF">CRG98_020260</name>
</gene>
<dbReference type="EMBL" id="PGOL01001291">
    <property type="protein sequence ID" value="PKI59349.1"/>
    <property type="molecule type" value="Genomic_DNA"/>
</dbReference>
<reference evidence="2 3" key="1">
    <citation type="submission" date="2017-11" db="EMBL/GenBank/DDBJ databases">
        <title>De-novo sequencing of pomegranate (Punica granatum L.) genome.</title>
        <authorList>
            <person name="Akparov Z."/>
            <person name="Amiraslanov A."/>
            <person name="Hajiyeva S."/>
            <person name="Abbasov M."/>
            <person name="Kaur K."/>
            <person name="Hamwieh A."/>
            <person name="Solovyev V."/>
            <person name="Salamov A."/>
            <person name="Braich B."/>
            <person name="Kosarev P."/>
            <person name="Mahmoud A."/>
            <person name="Hajiyev E."/>
            <person name="Babayeva S."/>
            <person name="Izzatullayeva V."/>
            <person name="Mammadov A."/>
            <person name="Mammadov A."/>
            <person name="Sharifova S."/>
            <person name="Ojaghi J."/>
            <person name="Eynullazada K."/>
            <person name="Bayramov B."/>
            <person name="Abdulazimova A."/>
            <person name="Shahmuradov I."/>
        </authorList>
    </citation>
    <scope>NUCLEOTIDE SEQUENCE [LARGE SCALE GENOMIC DNA]</scope>
    <source>
        <strain evidence="3">cv. AG2017</strain>
        <tissue evidence="2">Leaf</tissue>
    </source>
</reference>